<proteinExistence type="predicted"/>
<dbReference type="EMBL" id="CAMAPE010000008">
    <property type="protein sequence ID" value="CAH9073214.1"/>
    <property type="molecule type" value="Genomic_DNA"/>
</dbReference>
<name>A0A9P0YRX7_CUSEU</name>
<dbReference type="InterPro" id="IPR040256">
    <property type="entry name" value="At4g02000-like"/>
</dbReference>
<accession>A0A9P0YRX7</accession>
<comment type="caution">
    <text evidence="1">The sequence shown here is derived from an EMBL/GenBank/DDBJ whole genome shotgun (WGS) entry which is preliminary data.</text>
</comment>
<evidence type="ECO:0008006" key="3">
    <source>
        <dbReference type="Google" id="ProtNLM"/>
    </source>
</evidence>
<reference evidence="1" key="1">
    <citation type="submission" date="2022-07" db="EMBL/GenBank/DDBJ databases">
        <authorList>
            <person name="Macas J."/>
            <person name="Novak P."/>
            <person name="Neumann P."/>
        </authorList>
    </citation>
    <scope>NUCLEOTIDE SEQUENCE</scope>
</reference>
<gene>
    <name evidence="1" type="ORF">CEURO_LOCUS4704</name>
</gene>
<dbReference type="AlphaFoldDB" id="A0A9P0YRX7"/>
<dbReference type="Proteomes" id="UP001152484">
    <property type="component" value="Unassembled WGS sequence"/>
</dbReference>
<dbReference type="OrthoDB" id="1743559at2759"/>
<evidence type="ECO:0000313" key="1">
    <source>
        <dbReference type="EMBL" id="CAH9073214.1"/>
    </source>
</evidence>
<dbReference type="PANTHER" id="PTHR31286:SF153">
    <property type="entry name" value="DUF4283 DOMAIN PROTEIN"/>
    <property type="match status" value="1"/>
</dbReference>
<organism evidence="1 2">
    <name type="scientific">Cuscuta europaea</name>
    <name type="common">European dodder</name>
    <dbReference type="NCBI Taxonomy" id="41803"/>
    <lineage>
        <taxon>Eukaryota</taxon>
        <taxon>Viridiplantae</taxon>
        <taxon>Streptophyta</taxon>
        <taxon>Embryophyta</taxon>
        <taxon>Tracheophyta</taxon>
        <taxon>Spermatophyta</taxon>
        <taxon>Magnoliopsida</taxon>
        <taxon>eudicotyledons</taxon>
        <taxon>Gunneridae</taxon>
        <taxon>Pentapetalae</taxon>
        <taxon>asterids</taxon>
        <taxon>lamiids</taxon>
        <taxon>Solanales</taxon>
        <taxon>Convolvulaceae</taxon>
        <taxon>Cuscuteae</taxon>
        <taxon>Cuscuta</taxon>
        <taxon>Cuscuta subgen. Cuscuta</taxon>
    </lineage>
</organism>
<keyword evidence="2" id="KW-1185">Reference proteome</keyword>
<dbReference type="PANTHER" id="PTHR31286">
    <property type="entry name" value="GLYCINE-RICH CELL WALL STRUCTURAL PROTEIN 1.8-LIKE"/>
    <property type="match status" value="1"/>
</dbReference>
<protein>
    <recommendedName>
        <fullName evidence="3">DUF4283 domain-containing protein</fullName>
    </recommendedName>
</protein>
<evidence type="ECO:0000313" key="2">
    <source>
        <dbReference type="Proteomes" id="UP001152484"/>
    </source>
</evidence>
<sequence length="114" mass="13426">MFQFYNENDMFRVLEEGPWTFDQNLIVLCEQGKGDLPLMAPLNRADFWIQVHDAVGYFSMKNAVKIISNFVGNFIKVDEYNFSAKWNPFIRIIVSIDLSMPLKRKLFLQTGEFY</sequence>